<dbReference type="RefSeq" id="WP_376735052.1">
    <property type="nucleotide sequence ID" value="NZ_JAYMRP010000031.1"/>
</dbReference>
<comment type="caution">
    <text evidence="3">The sequence shown here is derived from an EMBL/GenBank/DDBJ whole genome shotgun (WGS) entry which is preliminary data.</text>
</comment>
<feature type="compositionally biased region" description="Basic and acidic residues" evidence="1">
    <location>
        <begin position="1"/>
        <end position="10"/>
    </location>
</feature>
<feature type="compositionally biased region" description="Basic and acidic residues" evidence="1">
    <location>
        <begin position="27"/>
        <end position="42"/>
    </location>
</feature>
<dbReference type="EMBL" id="JAYMRP010000031">
    <property type="protein sequence ID" value="MFB8776515.1"/>
    <property type="molecule type" value="Genomic_DNA"/>
</dbReference>
<proteinExistence type="predicted"/>
<evidence type="ECO:0000313" key="3">
    <source>
        <dbReference type="EMBL" id="MFB8776515.1"/>
    </source>
</evidence>
<evidence type="ECO:0000256" key="2">
    <source>
        <dbReference type="SAM" id="Phobius"/>
    </source>
</evidence>
<sequence>MNPAEREELTRLLPSPGNPAPPSDRLLMLEDHLMREITRDAARPAADAGAQPAPARPAPRPRRRLALLAVPLATAAAVVVTVLSVGGGGEDRRPVTDQEAVGLLNRIATVAESKDTSPVRDDQYIYLHTQGTQRIMDEGEDVFRRSDWRPVDGRSDGLARITVLSGPSGKGTTDMALSADPNAGSYREIERLPTDPARLYDRIWAETLGQGPTHEEAALERIGALLPTAVLLPETDAALYRAAAMIPGVTVVDDAEDAAGRRGIGLAFGSGDDRDVWVFDREDLTYLGSEDVAVLDVGAVDELGETPAA</sequence>
<dbReference type="Proteomes" id="UP001585080">
    <property type="component" value="Unassembled WGS sequence"/>
</dbReference>
<dbReference type="NCBIfam" id="NF038083">
    <property type="entry name" value="CU044_5270_fam"/>
    <property type="match status" value="1"/>
</dbReference>
<evidence type="ECO:0000256" key="1">
    <source>
        <dbReference type="SAM" id="MobiDB-lite"/>
    </source>
</evidence>
<dbReference type="InterPro" id="IPR047789">
    <property type="entry name" value="CU044_5270-like"/>
</dbReference>
<gene>
    <name evidence="3" type="ORF">VSS16_27880</name>
</gene>
<evidence type="ECO:0000313" key="4">
    <source>
        <dbReference type="Proteomes" id="UP001585080"/>
    </source>
</evidence>
<organism evidence="3 4">
    <name type="scientific">Streptomyces broussonetiae</name>
    <dbReference type="NCBI Taxonomy" id="2686304"/>
    <lineage>
        <taxon>Bacteria</taxon>
        <taxon>Bacillati</taxon>
        <taxon>Actinomycetota</taxon>
        <taxon>Actinomycetes</taxon>
        <taxon>Kitasatosporales</taxon>
        <taxon>Streptomycetaceae</taxon>
        <taxon>Streptomyces</taxon>
    </lineage>
</organism>
<keyword evidence="2" id="KW-0472">Membrane</keyword>
<keyword evidence="2" id="KW-0812">Transmembrane</keyword>
<reference evidence="3 4" key="1">
    <citation type="submission" date="2024-01" db="EMBL/GenBank/DDBJ databases">
        <title>Genome mining of biosynthetic gene clusters to explore secondary metabolites of Streptomyces sp.</title>
        <authorList>
            <person name="Baig A."/>
            <person name="Ajitkumar Shintre N."/>
            <person name="Kumar H."/>
            <person name="Anbarasu A."/>
            <person name="Ramaiah S."/>
        </authorList>
    </citation>
    <scope>NUCLEOTIDE SEQUENCE [LARGE SCALE GENOMIC DNA]</scope>
    <source>
        <strain evidence="3 4">A57</strain>
    </source>
</reference>
<accession>A0ABV5EI33</accession>
<keyword evidence="4" id="KW-1185">Reference proteome</keyword>
<protein>
    <submittedName>
        <fullName evidence="3">CU044_5270 family protein</fullName>
    </submittedName>
</protein>
<feature type="region of interest" description="Disordered" evidence="1">
    <location>
        <begin position="1"/>
        <end position="60"/>
    </location>
</feature>
<feature type="compositionally biased region" description="Low complexity" evidence="1">
    <location>
        <begin position="43"/>
        <end position="53"/>
    </location>
</feature>
<keyword evidence="2" id="KW-1133">Transmembrane helix</keyword>
<feature type="transmembrane region" description="Helical" evidence="2">
    <location>
        <begin position="65"/>
        <end position="86"/>
    </location>
</feature>
<name>A0ABV5EI33_9ACTN</name>